<keyword evidence="4" id="KW-0472">Membrane</keyword>
<keyword evidence="2" id="KW-0808">Transferase</keyword>
<dbReference type="SMART" id="SM00563">
    <property type="entry name" value="PlsC"/>
    <property type="match status" value="1"/>
</dbReference>
<dbReference type="GO" id="GO:0016746">
    <property type="term" value="F:acyltransferase activity"/>
    <property type="evidence" value="ECO:0007669"/>
    <property type="project" value="UniProtKB-KW"/>
</dbReference>
<dbReference type="SUPFAM" id="SSF69593">
    <property type="entry name" value="Glycerol-3-phosphate (1)-acyltransferase"/>
    <property type="match status" value="1"/>
</dbReference>
<protein>
    <submittedName>
        <fullName evidence="6">Lysophospholipid acyltransferase family protein</fullName>
    </submittedName>
</protein>
<dbReference type="EMBL" id="JBHLWO010000002">
    <property type="protein sequence ID" value="MFC0319282.1"/>
    <property type="molecule type" value="Genomic_DNA"/>
</dbReference>
<feature type="domain" description="Phospholipid/glycerol acyltransferase" evidence="5">
    <location>
        <begin position="76"/>
        <end position="191"/>
    </location>
</feature>
<evidence type="ECO:0000313" key="7">
    <source>
        <dbReference type="Proteomes" id="UP001589774"/>
    </source>
</evidence>
<keyword evidence="3 6" id="KW-0012">Acyltransferase</keyword>
<evidence type="ECO:0000256" key="3">
    <source>
        <dbReference type="ARBA" id="ARBA00023315"/>
    </source>
</evidence>
<dbReference type="PANTHER" id="PTHR10434">
    <property type="entry name" value="1-ACYL-SN-GLYCEROL-3-PHOSPHATE ACYLTRANSFERASE"/>
    <property type="match status" value="1"/>
</dbReference>
<accession>A0ABV6HKZ4</accession>
<evidence type="ECO:0000313" key="6">
    <source>
        <dbReference type="EMBL" id="MFC0319282.1"/>
    </source>
</evidence>
<keyword evidence="4" id="KW-0812">Transmembrane</keyword>
<dbReference type="Pfam" id="PF01553">
    <property type="entry name" value="Acyltransferase"/>
    <property type="match status" value="1"/>
</dbReference>
<feature type="transmembrane region" description="Helical" evidence="4">
    <location>
        <begin position="12"/>
        <end position="33"/>
    </location>
</feature>
<comment type="caution">
    <text evidence="6">The sequence shown here is derived from an EMBL/GenBank/DDBJ whole genome shotgun (WGS) entry which is preliminary data.</text>
</comment>
<organism evidence="6 7">
    <name type="scientific">Olivibacter oleidegradans</name>
    <dbReference type="NCBI Taxonomy" id="760123"/>
    <lineage>
        <taxon>Bacteria</taxon>
        <taxon>Pseudomonadati</taxon>
        <taxon>Bacteroidota</taxon>
        <taxon>Sphingobacteriia</taxon>
        <taxon>Sphingobacteriales</taxon>
        <taxon>Sphingobacteriaceae</taxon>
        <taxon>Olivibacter</taxon>
    </lineage>
</organism>
<evidence type="ECO:0000256" key="1">
    <source>
        <dbReference type="ARBA" id="ARBA00005189"/>
    </source>
</evidence>
<dbReference type="CDD" id="cd07989">
    <property type="entry name" value="LPLAT_AGPAT-like"/>
    <property type="match status" value="1"/>
</dbReference>
<dbReference type="Proteomes" id="UP001589774">
    <property type="component" value="Unassembled WGS sequence"/>
</dbReference>
<proteinExistence type="predicted"/>
<evidence type="ECO:0000259" key="5">
    <source>
        <dbReference type="SMART" id="SM00563"/>
    </source>
</evidence>
<evidence type="ECO:0000256" key="4">
    <source>
        <dbReference type="SAM" id="Phobius"/>
    </source>
</evidence>
<name>A0ABV6HKZ4_9SPHI</name>
<gene>
    <name evidence="6" type="ORF">ACFFI0_13245</name>
</gene>
<evidence type="ECO:0000256" key="2">
    <source>
        <dbReference type="ARBA" id="ARBA00022679"/>
    </source>
</evidence>
<sequence>MFKRLLKKIHLGIYIFWVVFFFVLFYPVLWAAAKNQQKNFSLIGRIRKQIAWLSTFLSGFYFRIKISENMDWSRPYIICSNHTSILDISALAILCKQDILFMGKAELLENPITRMFFKTIDIPVDRNSKISSYRAFKAAQQKLAEGKSIIIFPEGKIDDTYPPVLQPFKNGPFRLAIENQVAVLPIVIHNLWKLLWDEGATGSRPGRCLIEVLKPIETQDFGVDDTDALRDHTHALFKAHLNSDI</sequence>
<dbReference type="InterPro" id="IPR002123">
    <property type="entry name" value="Plipid/glycerol_acylTrfase"/>
</dbReference>
<dbReference type="RefSeq" id="WP_013666774.1">
    <property type="nucleotide sequence ID" value="NZ_JBHLWO010000002.1"/>
</dbReference>
<reference evidence="6 7" key="1">
    <citation type="submission" date="2024-09" db="EMBL/GenBank/DDBJ databases">
        <authorList>
            <person name="Sun Q."/>
            <person name="Mori K."/>
        </authorList>
    </citation>
    <scope>NUCLEOTIDE SEQUENCE [LARGE SCALE GENOMIC DNA]</scope>
    <source>
        <strain evidence="6 7">CCM 7765</strain>
    </source>
</reference>
<keyword evidence="4" id="KW-1133">Transmembrane helix</keyword>
<keyword evidence="7" id="KW-1185">Reference proteome</keyword>
<dbReference type="PANTHER" id="PTHR10434:SF11">
    <property type="entry name" value="1-ACYL-SN-GLYCEROL-3-PHOSPHATE ACYLTRANSFERASE"/>
    <property type="match status" value="1"/>
</dbReference>
<comment type="pathway">
    <text evidence="1">Lipid metabolism.</text>
</comment>